<dbReference type="SUPFAM" id="SSF54523">
    <property type="entry name" value="Pili subunits"/>
    <property type="match status" value="1"/>
</dbReference>
<keyword evidence="3 6" id="KW-0812">Transmembrane</keyword>
<dbReference type="InterPro" id="IPR012902">
    <property type="entry name" value="N_methyl_site"/>
</dbReference>
<reference evidence="7 8" key="1">
    <citation type="submission" date="2018-01" db="EMBL/GenBank/DDBJ databases">
        <title>Draft genome sequences of clinical isolates and type strains of oral Veillonella including Veillonella infantum sp., nov.</title>
        <authorList>
            <person name="Mashima I."/>
            <person name="Liao Y.-C."/>
            <person name="Sabharwal A."/>
            <person name="Haase E.M."/>
            <person name="Nakazawa F."/>
            <person name="Scannapieco F.A."/>
        </authorList>
    </citation>
    <scope>NUCLEOTIDE SEQUENCE [LARGE SCALE GENOMIC DNA]</scope>
    <source>
        <strain evidence="7 8">JCM 15641</strain>
    </source>
</reference>
<dbReference type="AlphaFoldDB" id="A0A2S7Z849"/>
<dbReference type="GO" id="GO:0016020">
    <property type="term" value="C:membrane"/>
    <property type="evidence" value="ECO:0007669"/>
    <property type="project" value="UniProtKB-SubCell"/>
</dbReference>
<evidence type="ECO:0000256" key="1">
    <source>
        <dbReference type="ARBA" id="ARBA00004167"/>
    </source>
</evidence>
<evidence type="ECO:0000313" key="7">
    <source>
        <dbReference type="EMBL" id="PQL19257.1"/>
    </source>
</evidence>
<name>A0A2S7Z849_9FIRM</name>
<dbReference type="InterPro" id="IPR045584">
    <property type="entry name" value="Pilin-like"/>
</dbReference>
<evidence type="ECO:0000256" key="5">
    <source>
        <dbReference type="ARBA" id="ARBA00023136"/>
    </source>
</evidence>
<dbReference type="OrthoDB" id="1632065at2"/>
<accession>A0A2S7Z849</accession>
<organism evidence="7 8">
    <name type="scientific">Veillonella denticariosi JCM 15641</name>
    <dbReference type="NCBI Taxonomy" id="1298594"/>
    <lineage>
        <taxon>Bacteria</taxon>
        <taxon>Bacillati</taxon>
        <taxon>Bacillota</taxon>
        <taxon>Negativicutes</taxon>
        <taxon>Veillonellales</taxon>
        <taxon>Veillonellaceae</taxon>
        <taxon>Veillonella</taxon>
    </lineage>
</organism>
<evidence type="ECO:0000256" key="6">
    <source>
        <dbReference type="SAM" id="Phobius"/>
    </source>
</evidence>
<dbReference type="GO" id="GO:0015627">
    <property type="term" value="C:type II protein secretion system complex"/>
    <property type="evidence" value="ECO:0007669"/>
    <property type="project" value="InterPro"/>
</dbReference>
<feature type="transmembrane region" description="Helical" evidence="6">
    <location>
        <begin position="45"/>
        <end position="67"/>
    </location>
</feature>
<sequence length="148" mass="16486">MNYMLRFVNTVDERLHRCSQWVVSHLKLGHVQQDLKRSREGGFTLVELMVVVAVIAILAAIAMPQFMSAADKAKAAKETADIQIIKNATQLYMIDKNIETPPTVESLYKEGYLTEHVKTSKGKEYTISYEQVSGNTGKSVVVTAPNTP</sequence>
<keyword evidence="2" id="KW-0488">Methylation</keyword>
<dbReference type="InterPro" id="IPR000983">
    <property type="entry name" value="Bac_GSPG_pilin"/>
</dbReference>
<keyword evidence="8" id="KW-1185">Reference proteome</keyword>
<dbReference type="STRING" id="1298594.GCA_001312465_00663"/>
<evidence type="ECO:0000313" key="8">
    <source>
        <dbReference type="Proteomes" id="UP000237916"/>
    </source>
</evidence>
<gene>
    <name evidence="7" type="ORF">VEHSUH05_07775</name>
</gene>
<comment type="subcellular location">
    <subcellularLocation>
        <location evidence="1">Membrane</location>
        <topology evidence="1">Single-pass membrane protein</topology>
    </subcellularLocation>
</comment>
<dbReference type="PROSITE" id="PS00409">
    <property type="entry name" value="PROKAR_NTER_METHYL"/>
    <property type="match status" value="1"/>
</dbReference>
<keyword evidence="4 6" id="KW-1133">Transmembrane helix</keyword>
<protein>
    <submittedName>
        <fullName evidence="7">General secretion pathway protein GspG</fullName>
    </submittedName>
</protein>
<dbReference type="PANTHER" id="PTHR30093">
    <property type="entry name" value="GENERAL SECRETION PATHWAY PROTEIN G"/>
    <property type="match status" value="1"/>
</dbReference>
<evidence type="ECO:0000256" key="2">
    <source>
        <dbReference type="ARBA" id="ARBA00022481"/>
    </source>
</evidence>
<dbReference type="NCBIfam" id="TIGR02532">
    <property type="entry name" value="IV_pilin_GFxxxE"/>
    <property type="match status" value="1"/>
</dbReference>
<dbReference type="Pfam" id="PF07963">
    <property type="entry name" value="N_methyl"/>
    <property type="match status" value="1"/>
</dbReference>
<proteinExistence type="predicted"/>
<keyword evidence="5 6" id="KW-0472">Membrane</keyword>
<dbReference type="Proteomes" id="UP000237916">
    <property type="component" value="Unassembled WGS sequence"/>
</dbReference>
<dbReference type="PRINTS" id="PR00813">
    <property type="entry name" value="BCTERIALGSPG"/>
</dbReference>
<evidence type="ECO:0000256" key="3">
    <source>
        <dbReference type="ARBA" id="ARBA00022692"/>
    </source>
</evidence>
<dbReference type="GO" id="GO:0015628">
    <property type="term" value="P:protein secretion by the type II secretion system"/>
    <property type="evidence" value="ECO:0007669"/>
    <property type="project" value="InterPro"/>
</dbReference>
<comment type="caution">
    <text evidence="7">The sequence shown here is derived from an EMBL/GenBank/DDBJ whole genome shotgun (WGS) entry which is preliminary data.</text>
</comment>
<dbReference type="EMBL" id="PPDB01000007">
    <property type="protein sequence ID" value="PQL19257.1"/>
    <property type="molecule type" value="Genomic_DNA"/>
</dbReference>
<dbReference type="PANTHER" id="PTHR30093:SF44">
    <property type="entry name" value="TYPE II SECRETION SYSTEM CORE PROTEIN G"/>
    <property type="match status" value="1"/>
</dbReference>
<dbReference type="Gene3D" id="3.30.700.10">
    <property type="entry name" value="Glycoprotein, Type 4 Pilin"/>
    <property type="match status" value="1"/>
</dbReference>
<dbReference type="RefSeq" id="WP_105091236.1">
    <property type="nucleotide sequence ID" value="NZ_PPDB01000007.1"/>
</dbReference>
<evidence type="ECO:0000256" key="4">
    <source>
        <dbReference type="ARBA" id="ARBA00022989"/>
    </source>
</evidence>